<keyword evidence="5" id="KW-1185">Reference proteome</keyword>
<dbReference type="PANTHER" id="PTHR47197">
    <property type="entry name" value="PROTEIN NIRF"/>
    <property type="match status" value="1"/>
</dbReference>
<keyword evidence="2" id="KW-0843">Virulence</keyword>
<feature type="region of interest" description="Disordered" evidence="3">
    <location>
        <begin position="1"/>
        <end position="28"/>
    </location>
</feature>
<keyword evidence="1" id="KW-0378">Hydrolase</keyword>
<dbReference type="InterPro" id="IPR051200">
    <property type="entry name" value="Host-pathogen_enzymatic-act"/>
</dbReference>
<evidence type="ECO:0000256" key="3">
    <source>
        <dbReference type="SAM" id="MobiDB-lite"/>
    </source>
</evidence>
<evidence type="ECO:0000313" key="5">
    <source>
        <dbReference type="Proteomes" id="UP001056035"/>
    </source>
</evidence>
<protein>
    <recommendedName>
        <fullName evidence="6">YVTN family beta-propeller protein</fullName>
    </recommendedName>
</protein>
<proteinExistence type="predicted"/>
<evidence type="ECO:0000256" key="1">
    <source>
        <dbReference type="ARBA" id="ARBA00022801"/>
    </source>
</evidence>
<evidence type="ECO:0000256" key="2">
    <source>
        <dbReference type="ARBA" id="ARBA00023026"/>
    </source>
</evidence>
<dbReference type="InterPro" id="IPR011044">
    <property type="entry name" value="Quino_amine_DH_bsu"/>
</dbReference>
<organism evidence="4 5">
    <name type="scientific">Paraconexibacter antarcticus</name>
    <dbReference type="NCBI Taxonomy" id="2949664"/>
    <lineage>
        <taxon>Bacteria</taxon>
        <taxon>Bacillati</taxon>
        <taxon>Actinomycetota</taxon>
        <taxon>Thermoleophilia</taxon>
        <taxon>Solirubrobacterales</taxon>
        <taxon>Paraconexibacteraceae</taxon>
        <taxon>Paraconexibacter</taxon>
    </lineage>
</organism>
<dbReference type="InterPro" id="IPR011659">
    <property type="entry name" value="WD40"/>
</dbReference>
<dbReference type="InterPro" id="IPR017850">
    <property type="entry name" value="Alkaline_phosphatase_core_sf"/>
</dbReference>
<name>A0ABY5DNN1_9ACTN</name>
<dbReference type="Gene3D" id="2.130.10.10">
    <property type="entry name" value="YVTN repeat-like/Quinoprotein amine dehydrogenase"/>
    <property type="match status" value="3"/>
</dbReference>
<dbReference type="InterPro" id="IPR007312">
    <property type="entry name" value="Phosphoesterase"/>
</dbReference>
<dbReference type="Proteomes" id="UP001056035">
    <property type="component" value="Chromosome"/>
</dbReference>
<dbReference type="Pfam" id="PF04185">
    <property type="entry name" value="Phosphoesterase"/>
    <property type="match status" value="1"/>
</dbReference>
<dbReference type="Pfam" id="PF07676">
    <property type="entry name" value="PD40"/>
    <property type="match status" value="1"/>
</dbReference>
<reference evidence="4 5" key="1">
    <citation type="submission" date="2022-06" db="EMBL/GenBank/DDBJ databases">
        <title>Paraconexibacter antarcticus.</title>
        <authorList>
            <person name="Kim C.S."/>
        </authorList>
    </citation>
    <scope>NUCLEOTIDE SEQUENCE [LARGE SCALE GENOMIC DNA]</scope>
    <source>
        <strain evidence="4 5">02-257</strain>
    </source>
</reference>
<sequence length="950" mass="100764">MLDRSRTPGSTEAAGPQVTRRHRPADGARRGLTAVAGQRRRLVAAGVATVALVGAAATYASTELFGHNQVGTEYAAGIQVSDNQILKPIGDRLLTQYGKFMSSAVSPDGRFLAATSTDRSVVLQVFDLSTYKLVWTVGSAAGVNQKLTTRTVGQEGPTFSPDGKTLWLSQQDGLSRFPVNPDGSLGAPTVVALPKVDGHSALVGQTAYSPDGSTLYAAVNGQNTVLALDPATGAVEQTWNVGIAPRQLKFVGDKLYVTNEGGRQAQAGDTTMDSYGTAVPADGYKGTSTTGTVSVIDTASPSAPVGSIPVGLHPTAMYVKDQALFVANTNDDTVSVIDTSKDAVVQTIETRPWPSAKVGYAPSGIAMTDDGHLLVTLAGANAVAVYRYHGDPQQPVNAIGLLPTDYYPAEVATVGGKVIVTNTRGIDARGPNLSFNAGPNTTPAVGHGTHGTTASLTRFTLPSDAEIADATETVFTQNGWGNTDVKQARGDKQHAVPVPSRIGDPSTIKHVFLLVKENRTYDQVYGDIPAGNGDPSLAQFGATVTPNQHALAKQFGLYDNTYDVGTNSAEGHNWLMQGDNPEYTESSAGEYVRSYDTEEDVLGHQRSGFLWTAVQDAGNSARNYGEFLYTEGKPSGTWQQYYCASRSVDAGGDPAQLTSPELKGDYGSVIPSLNAITNPTSPPFDTAIPDIYRYQIWKQEFEKNGPANLNMVWLSSDHTGGTADPRAQVADGDLAVGKIVDEISHSRYWKDSAIFVVEDDSQAGADHVDGHRAPIQIISPWAVHGVVDSTYYSQINMVRTIEQILGAQPLNAKLAAATPMYGAFTKKPDDTPFTAVPNQVPLTEGVATPPACGVDTLGQSGTRAAAVRRAQVRAAVVPADARALAAAWRSWLAKQRTTGNGAVPDYANPAQMNRYTWYASHRWKVPYPGDAKVYVPSHVPGGRIPSSDTR</sequence>
<dbReference type="RefSeq" id="WP_254569789.1">
    <property type="nucleotide sequence ID" value="NZ_CP098502.1"/>
</dbReference>
<gene>
    <name evidence="4" type="ORF">NBH00_17020</name>
</gene>
<accession>A0ABY5DNN1</accession>
<dbReference type="PANTHER" id="PTHR47197:SF3">
    <property type="entry name" value="DIHYDRO-HEME D1 DEHYDROGENASE"/>
    <property type="match status" value="1"/>
</dbReference>
<evidence type="ECO:0008006" key="6">
    <source>
        <dbReference type="Google" id="ProtNLM"/>
    </source>
</evidence>
<dbReference type="EMBL" id="CP098502">
    <property type="protein sequence ID" value="UTI63055.1"/>
    <property type="molecule type" value="Genomic_DNA"/>
</dbReference>
<dbReference type="Gene3D" id="3.40.720.10">
    <property type="entry name" value="Alkaline Phosphatase, subunit A"/>
    <property type="match status" value="1"/>
</dbReference>
<evidence type="ECO:0000313" key="4">
    <source>
        <dbReference type="EMBL" id="UTI63055.1"/>
    </source>
</evidence>
<dbReference type="SUPFAM" id="SSF50969">
    <property type="entry name" value="YVTN repeat-like/Quinoprotein amine dehydrogenase"/>
    <property type="match status" value="1"/>
</dbReference>
<dbReference type="SUPFAM" id="SSF53649">
    <property type="entry name" value="Alkaline phosphatase-like"/>
    <property type="match status" value="1"/>
</dbReference>
<dbReference type="InterPro" id="IPR015943">
    <property type="entry name" value="WD40/YVTN_repeat-like_dom_sf"/>
</dbReference>